<proteinExistence type="predicted"/>
<gene>
    <name evidence="2" type="ORF">UY83_C0005G0044</name>
</gene>
<sequence length="143" mass="16383">MRNTSGLPLTDDREQIRQKDRDMAMRLMMPFFVMILVPIFCLITAAVAGRSDLVAIGRKFMQDYEILILVVLALTLPPLIYAFYLIIGKGVAQIWRNAREREIAAKFMPDYYVPLPRSLVLCIWAWAVGVVVILMLLAYLYLA</sequence>
<dbReference type="Proteomes" id="UP000034740">
    <property type="component" value="Unassembled WGS sequence"/>
</dbReference>
<dbReference type="AlphaFoldDB" id="A0A0G1XWY4"/>
<feature type="transmembrane region" description="Helical" evidence="1">
    <location>
        <begin position="66"/>
        <end position="87"/>
    </location>
</feature>
<evidence type="ECO:0000313" key="2">
    <source>
        <dbReference type="EMBL" id="KKW35663.1"/>
    </source>
</evidence>
<dbReference type="EMBL" id="LCRO01000005">
    <property type="protein sequence ID" value="KKW35663.1"/>
    <property type="molecule type" value="Genomic_DNA"/>
</dbReference>
<keyword evidence="1" id="KW-0812">Transmembrane</keyword>
<feature type="transmembrane region" description="Helical" evidence="1">
    <location>
        <begin position="118"/>
        <end position="142"/>
    </location>
</feature>
<feature type="transmembrane region" description="Helical" evidence="1">
    <location>
        <begin position="27"/>
        <end position="46"/>
    </location>
</feature>
<keyword evidence="1" id="KW-1133">Transmembrane helix</keyword>
<reference evidence="2 3" key="1">
    <citation type="journal article" date="2015" name="Nature">
        <title>rRNA introns, odd ribosomes, and small enigmatic genomes across a large radiation of phyla.</title>
        <authorList>
            <person name="Brown C.T."/>
            <person name="Hug L.A."/>
            <person name="Thomas B.C."/>
            <person name="Sharon I."/>
            <person name="Castelle C.J."/>
            <person name="Singh A."/>
            <person name="Wilkins M.J."/>
            <person name="Williams K.H."/>
            <person name="Banfield J.F."/>
        </authorList>
    </citation>
    <scope>NUCLEOTIDE SEQUENCE [LARGE SCALE GENOMIC DNA]</scope>
</reference>
<name>A0A0G1XWY4_9BACT</name>
<evidence type="ECO:0000313" key="3">
    <source>
        <dbReference type="Proteomes" id="UP000034740"/>
    </source>
</evidence>
<protein>
    <submittedName>
        <fullName evidence="2">Uncharacterized protein</fullName>
    </submittedName>
</protein>
<comment type="caution">
    <text evidence="2">The sequence shown here is derived from an EMBL/GenBank/DDBJ whole genome shotgun (WGS) entry which is preliminary data.</text>
</comment>
<accession>A0A0G1XWY4</accession>
<keyword evidence="1" id="KW-0472">Membrane</keyword>
<organism evidence="2 3">
    <name type="scientific">Candidatus Adlerbacteria bacterium GW2011_GWA1_54_10</name>
    <dbReference type="NCBI Taxonomy" id="1618605"/>
    <lineage>
        <taxon>Bacteria</taxon>
        <taxon>Candidatus Adleribacteriota</taxon>
    </lineage>
</organism>
<evidence type="ECO:0000256" key="1">
    <source>
        <dbReference type="SAM" id="Phobius"/>
    </source>
</evidence>